<dbReference type="OrthoDB" id="10251809at2759"/>
<evidence type="ECO:0000313" key="3">
    <source>
        <dbReference type="EMBL" id="RIA81241.1"/>
    </source>
</evidence>
<dbReference type="Gene3D" id="2.120.10.80">
    <property type="entry name" value="Kelch-type beta propeller"/>
    <property type="match status" value="1"/>
</dbReference>
<accession>A0A397SEQ8</accession>
<sequence length="298" mass="33639">MIPFKPSQRSFHTATFINDKLYIIGGNLSTNFLNDFFYLDVSAAFNTENLPWVDLSSTNNIVPPHADATSVKGGVNNDRLILYGGITTDPKTPSLYEFDYLYSFDTLSNLWSPKIAANFPKKELLTGIIDHSGKMYLWGGYDEVKTLNDMFILDTIKLIGRVGSLVNAPTPRYNYGAALLPNNNIIYFGKQVILVNLILLIVFPPFYSNIDYLGLDGQSIIIFGGTATFSLQGLEPEDSLYELNLSSFEWIIPKISNTSQIPKSRMYHKANVIGKYMVISFGEHFFYIINWIKLLSNF</sequence>
<dbReference type="Proteomes" id="UP000265703">
    <property type="component" value="Unassembled WGS sequence"/>
</dbReference>
<dbReference type="PANTHER" id="PTHR46093">
    <property type="entry name" value="ACYL-COA-BINDING DOMAIN-CONTAINING PROTEIN 5"/>
    <property type="match status" value="1"/>
</dbReference>
<dbReference type="InterPro" id="IPR006652">
    <property type="entry name" value="Kelch_1"/>
</dbReference>
<reference evidence="3" key="1">
    <citation type="submission" date="2018-06" db="EMBL/GenBank/DDBJ databases">
        <title>Comparative genomics reveals the genomic features of Rhizophagus irregularis, R. cerebriforme, R. diaphanum and Gigaspora rosea, and their symbiotic lifestyle signature.</title>
        <authorList>
            <person name="Morin E."/>
            <person name="San Clemente H."/>
            <person name="Chen E.C.H."/>
            <person name="De La Providencia I."/>
            <person name="Hainaut M."/>
            <person name="Kuo A."/>
            <person name="Kohler A."/>
            <person name="Murat C."/>
            <person name="Tang N."/>
            <person name="Roy S."/>
            <person name="Loubradou J."/>
            <person name="Henrissat B."/>
            <person name="Grigoriev I.V."/>
            <person name="Corradi N."/>
            <person name="Roux C."/>
            <person name="Martin F.M."/>
        </authorList>
    </citation>
    <scope>NUCLEOTIDE SEQUENCE [LARGE SCALE GENOMIC DNA]</scope>
    <source>
        <strain evidence="3">DAOM 227022</strain>
    </source>
</reference>
<keyword evidence="4" id="KW-1185">Reference proteome</keyword>
<organism evidence="3 4">
    <name type="scientific">Glomus cerebriforme</name>
    <dbReference type="NCBI Taxonomy" id="658196"/>
    <lineage>
        <taxon>Eukaryota</taxon>
        <taxon>Fungi</taxon>
        <taxon>Fungi incertae sedis</taxon>
        <taxon>Mucoromycota</taxon>
        <taxon>Glomeromycotina</taxon>
        <taxon>Glomeromycetes</taxon>
        <taxon>Glomerales</taxon>
        <taxon>Glomeraceae</taxon>
        <taxon>Glomus</taxon>
    </lineage>
</organism>
<dbReference type="InterPro" id="IPR015915">
    <property type="entry name" value="Kelch-typ_b-propeller"/>
</dbReference>
<dbReference type="Pfam" id="PF01344">
    <property type="entry name" value="Kelch_1"/>
    <property type="match status" value="1"/>
</dbReference>
<evidence type="ECO:0000256" key="1">
    <source>
        <dbReference type="ARBA" id="ARBA00022441"/>
    </source>
</evidence>
<dbReference type="EMBL" id="QKYT01000826">
    <property type="protein sequence ID" value="RIA81241.1"/>
    <property type="molecule type" value="Genomic_DNA"/>
</dbReference>
<keyword evidence="1" id="KW-0880">Kelch repeat</keyword>
<keyword evidence="2" id="KW-0677">Repeat</keyword>
<dbReference type="AlphaFoldDB" id="A0A397SEQ8"/>
<comment type="caution">
    <text evidence="3">The sequence shown here is derived from an EMBL/GenBank/DDBJ whole genome shotgun (WGS) entry which is preliminary data.</text>
</comment>
<evidence type="ECO:0008006" key="5">
    <source>
        <dbReference type="Google" id="ProtNLM"/>
    </source>
</evidence>
<dbReference type="PANTHER" id="PTHR46093:SF3">
    <property type="entry name" value="ACYL-COA-BINDING DOMAIN-CONTAINING PROTEIN 4"/>
    <property type="match status" value="1"/>
</dbReference>
<gene>
    <name evidence="3" type="ORF">C1645_790835</name>
</gene>
<proteinExistence type="predicted"/>
<dbReference type="Pfam" id="PF24681">
    <property type="entry name" value="Kelch_KLHDC2_KLHL20_DRC7"/>
    <property type="match status" value="1"/>
</dbReference>
<name>A0A397SEQ8_9GLOM</name>
<evidence type="ECO:0000256" key="2">
    <source>
        <dbReference type="ARBA" id="ARBA00022737"/>
    </source>
</evidence>
<evidence type="ECO:0000313" key="4">
    <source>
        <dbReference type="Proteomes" id="UP000265703"/>
    </source>
</evidence>
<protein>
    <recommendedName>
        <fullName evidence="5">Galactose oxidase</fullName>
    </recommendedName>
</protein>
<dbReference type="SUPFAM" id="SSF117281">
    <property type="entry name" value="Kelch motif"/>
    <property type="match status" value="1"/>
</dbReference>